<dbReference type="EMBL" id="SRYA01000008">
    <property type="protein sequence ID" value="TGY97289.1"/>
    <property type="molecule type" value="Genomic_DNA"/>
</dbReference>
<proteinExistence type="predicted"/>
<comment type="caution">
    <text evidence="1">The sequence shown here is derived from an EMBL/GenBank/DDBJ whole genome shotgun (WGS) entry which is preliminary data.</text>
</comment>
<evidence type="ECO:0000313" key="1">
    <source>
        <dbReference type="EMBL" id="TGY97289.1"/>
    </source>
</evidence>
<dbReference type="Proteomes" id="UP000304953">
    <property type="component" value="Unassembled WGS sequence"/>
</dbReference>
<name>A0AC61RYU8_9FIRM</name>
<gene>
    <name evidence="1" type="primary">csm2</name>
    <name evidence="1" type="ORF">E5329_05105</name>
</gene>
<evidence type="ECO:0000313" key="2">
    <source>
        <dbReference type="Proteomes" id="UP000304953"/>
    </source>
</evidence>
<sequence>MIITEKNYVEKAEAAIQLHKNKINEKTKKKKPMVTTSKIRNLLSMTADICNEVMDCKEEKLNDELCGRIDYLKVRVLYEAGREPVVREFVEDTNMLKCISEIGGSKKNYLLFSRYMEALVAYHRFYGGKDN</sequence>
<protein>
    <submittedName>
        <fullName evidence="1">Type III-A CRISPR-associated protein Csm2</fullName>
    </submittedName>
</protein>
<accession>A0AC61RYU8</accession>
<organism evidence="1 2">
    <name type="scientific">Petralouisia muris</name>
    <dbReference type="NCBI Taxonomy" id="3032872"/>
    <lineage>
        <taxon>Bacteria</taxon>
        <taxon>Bacillati</taxon>
        <taxon>Bacillota</taxon>
        <taxon>Clostridia</taxon>
        <taxon>Lachnospirales</taxon>
        <taxon>Lachnospiraceae</taxon>
        <taxon>Petralouisia</taxon>
    </lineage>
</organism>
<keyword evidence="2" id="KW-1185">Reference proteome</keyword>
<reference evidence="1" key="1">
    <citation type="submission" date="2019-04" db="EMBL/GenBank/DDBJ databases">
        <title>Microbes associate with the intestines of laboratory mice.</title>
        <authorList>
            <person name="Navarre W."/>
            <person name="Wong E."/>
            <person name="Huang K."/>
            <person name="Tropini C."/>
            <person name="Ng K."/>
            <person name="Yu B."/>
        </authorList>
    </citation>
    <scope>NUCLEOTIDE SEQUENCE</scope>
    <source>
        <strain evidence="1">NM01_1-7b</strain>
    </source>
</reference>